<dbReference type="AlphaFoldDB" id="A0A650ELL3"/>
<keyword evidence="1" id="KW-1133">Transmembrane helix</keyword>
<protein>
    <recommendedName>
        <fullName evidence="3">Pilin</fullName>
    </recommendedName>
</protein>
<dbReference type="NCBIfam" id="TIGR02532">
    <property type="entry name" value="IV_pilin_GFxxxE"/>
    <property type="match status" value="1"/>
</dbReference>
<gene>
    <name evidence="2" type="ORF">Melaina855_2410</name>
</gene>
<dbReference type="Pfam" id="PF07963">
    <property type="entry name" value="N_methyl"/>
    <property type="match status" value="1"/>
</dbReference>
<organism evidence="2">
    <name type="scientific">uncultured Candidatus Melainabacteria bacterium</name>
    <dbReference type="NCBI Taxonomy" id="2682970"/>
    <lineage>
        <taxon>Bacteria</taxon>
        <taxon>Bacillati</taxon>
        <taxon>Candidatus Melainabacteria</taxon>
        <taxon>environmental samples</taxon>
    </lineage>
</organism>
<evidence type="ECO:0000313" key="2">
    <source>
        <dbReference type="EMBL" id="QGT49854.1"/>
    </source>
</evidence>
<evidence type="ECO:0000256" key="1">
    <source>
        <dbReference type="SAM" id="Phobius"/>
    </source>
</evidence>
<dbReference type="SUPFAM" id="SSF54523">
    <property type="entry name" value="Pili subunits"/>
    <property type="match status" value="1"/>
</dbReference>
<dbReference type="InterPro" id="IPR012902">
    <property type="entry name" value="N_methyl_site"/>
</dbReference>
<evidence type="ECO:0008006" key="3">
    <source>
        <dbReference type="Google" id="ProtNLM"/>
    </source>
</evidence>
<dbReference type="InterPro" id="IPR045584">
    <property type="entry name" value="Pilin-like"/>
</dbReference>
<feature type="transmembrane region" description="Helical" evidence="1">
    <location>
        <begin position="7"/>
        <end position="28"/>
    </location>
</feature>
<keyword evidence="1" id="KW-0472">Membrane</keyword>
<proteinExistence type="predicted"/>
<keyword evidence="1" id="KW-0812">Transmembrane</keyword>
<accession>A0A650ELL3</accession>
<dbReference type="EMBL" id="MN577570">
    <property type="protein sequence ID" value="QGT49854.1"/>
    <property type="molecule type" value="Genomic_DNA"/>
</dbReference>
<sequence length="222" mass="24209">MNNIKKGFTLAEVLVTLSIVGIVAVLTIPSIVKNYRYKTYVTSLKKIYSQVTDAAQAIMNDEMTTDFHKTTAGVPSDGNKGAGYFLRNYFKSSEACTTPSLGSACLGSSYKTFHGTPITSIFGEYCIRTVNGATLCMMLNTDNNDSSIFVDVNGPSDPNIVGLDAFVMTINEYGLVSDWPDGTSETCNNKTKEGEAIEDHAQGCLKQIMDDGWIIDDTKWTK</sequence>
<reference evidence="2" key="1">
    <citation type="journal article" date="2020" name="J. ISSAAS">
        <title>Lactobacilli and other gastrointestinal microbiota of Peromyscus leucopus, reservoir host for agents of Lyme disease and other zoonoses in North America.</title>
        <authorList>
            <person name="Milovic A."/>
            <person name="Bassam K."/>
            <person name="Shao H."/>
            <person name="Chatzistamou I."/>
            <person name="Tufts D.M."/>
            <person name="Diuk-Wasser M."/>
            <person name="Barbour A.G."/>
        </authorList>
    </citation>
    <scope>NUCLEOTIDE SEQUENCE</scope>
    <source>
        <strain evidence="2">LL20</strain>
    </source>
</reference>
<dbReference type="Gene3D" id="3.30.700.10">
    <property type="entry name" value="Glycoprotein, Type 4 Pilin"/>
    <property type="match status" value="1"/>
</dbReference>
<name>A0A650ELL3_9BACT</name>